<protein>
    <recommendedName>
        <fullName evidence="6">TM2 domain-containing protein</fullName>
    </recommendedName>
</protein>
<comment type="caution">
    <text evidence="7">The sequence shown here is derived from an EMBL/GenBank/DDBJ whole genome shotgun (WGS) entry which is preliminary data.</text>
</comment>
<dbReference type="Pfam" id="PF05154">
    <property type="entry name" value="TM2"/>
    <property type="match status" value="1"/>
</dbReference>
<evidence type="ECO:0000256" key="3">
    <source>
        <dbReference type="ARBA" id="ARBA00022989"/>
    </source>
</evidence>
<evidence type="ECO:0000259" key="6">
    <source>
        <dbReference type="Pfam" id="PF05154"/>
    </source>
</evidence>
<dbReference type="GO" id="GO:0016020">
    <property type="term" value="C:membrane"/>
    <property type="evidence" value="ECO:0007669"/>
    <property type="project" value="UniProtKB-SubCell"/>
</dbReference>
<accession>A0A2V4BZP5</accession>
<keyword evidence="4 5" id="KW-0472">Membrane</keyword>
<name>A0A2V4BZP5_9FLAO</name>
<evidence type="ECO:0000313" key="7">
    <source>
        <dbReference type="EMBL" id="PXY44479.1"/>
    </source>
</evidence>
<feature type="transmembrane region" description="Helical" evidence="5">
    <location>
        <begin position="23"/>
        <end position="42"/>
    </location>
</feature>
<evidence type="ECO:0000256" key="1">
    <source>
        <dbReference type="ARBA" id="ARBA00004141"/>
    </source>
</evidence>
<organism evidence="7 8">
    <name type="scientific">Flavobacterium hydrophilum</name>
    <dbReference type="NCBI Taxonomy" id="2211445"/>
    <lineage>
        <taxon>Bacteria</taxon>
        <taxon>Pseudomonadati</taxon>
        <taxon>Bacteroidota</taxon>
        <taxon>Flavobacteriia</taxon>
        <taxon>Flavobacteriales</taxon>
        <taxon>Flavobacteriaceae</taxon>
        <taxon>Flavobacterium</taxon>
    </lineage>
</organism>
<evidence type="ECO:0000256" key="5">
    <source>
        <dbReference type="SAM" id="Phobius"/>
    </source>
</evidence>
<keyword evidence="3 5" id="KW-1133">Transmembrane helix</keyword>
<gene>
    <name evidence="7" type="ORF">DMB68_13505</name>
</gene>
<evidence type="ECO:0000313" key="8">
    <source>
        <dbReference type="Proteomes" id="UP000247681"/>
    </source>
</evidence>
<keyword evidence="2 5" id="KW-0812">Transmembrane</keyword>
<dbReference type="InterPro" id="IPR007829">
    <property type="entry name" value="TM2"/>
</dbReference>
<keyword evidence="8" id="KW-1185">Reference proteome</keyword>
<evidence type="ECO:0000256" key="2">
    <source>
        <dbReference type="ARBA" id="ARBA00022692"/>
    </source>
</evidence>
<proteinExistence type="predicted"/>
<comment type="subcellular location">
    <subcellularLocation>
        <location evidence="1">Membrane</location>
        <topology evidence="1">Multi-pass membrane protein</topology>
    </subcellularLocation>
</comment>
<evidence type="ECO:0000256" key="4">
    <source>
        <dbReference type="ARBA" id="ARBA00023136"/>
    </source>
</evidence>
<sequence>METTKPTENWNNPPVRREENKKVVAGILAILLGGLGIHKFILGYTQEGIIQIVISVVSCGAIGGLIGLIEGIIYLTKTDEEFYQTYQVGKKGWF</sequence>
<reference evidence="7 8" key="1">
    <citation type="submission" date="2018-05" db="EMBL/GenBank/DDBJ databases">
        <title>Flavobacterium sp. strain IMCC34758, incomplete genome.</title>
        <authorList>
            <person name="Joung Y."/>
        </authorList>
    </citation>
    <scope>NUCLEOTIDE SEQUENCE [LARGE SCALE GENOMIC DNA]</scope>
    <source>
        <strain evidence="7 8">IMCC34758</strain>
    </source>
</reference>
<dbReference type="EMBL" id="QJHL01000003">
    <property type="protein sequence ID" value="PXY44479.1"/>
    <property type="molecule type" value="Genomic_DNA"/>
</dbReference>
<dbReference type="AlphaFoldDB" id="A0A2V4BZP5"/>
<dbReference type="RefSeq" id="WP_110347206.1">
    <property type="nucleotide sequence ID" value="NZ_QJHL01000003.1"/>
</dbReference>
<dbReference type="Proteomes" id="UP000247681">
    <property type="component" value="Unassembled WGS sequence"/>
</dbReference>
<feature type="transmembrane region" description="Helical" evidence="5">
    <location>
        <begin position="48"/>
        <end position="69"/>
    </location>
</feature>
<feature type="domain" description="TM2" evidence="6">
    <location>
        <begin position="19"/>
        <end position="69"/>
    </location>
</feature>